<dbReference type="Gramene" id="ONK74035">
    <property type="protein sequence ID" value="ONK74035"/>
    <property type="gene ID" value="A4U43_C03F2120"/>
</dbReference>
<evidence type="ECO:0000313" key="1">
    <source>
        <dbReference type="EMBL" id="ONK74035.1"/>
    </source>
</evidence>
<sequence length="100" mass="10629">MGSDVSQLLFFPSLVSKSFYPPDSLDLSAFLLSKFVSLDNTEAGRGGSHHLFVAGRQRTGCKPKATTMEDVGGEKGSWIETADEIAHQISHGNLGACSGK</sequence>
<proteinExistence type="predicted"/>
<dbReference type="AlphaFoldDB" id="A0A5P1F6M6"/>
<evidence type="ECO:0000313" key="2">
    <source>
        <dbReference type="Proteomes" id="UP000243459"/>
    </source>
</evidence>
<dbReference type="EMBL" id="CM007383">
    <property type="protein sequence ID" value="ONK74035.1"/>
    <property type="molecule type" value="Genomic_DNA"/>
</dbReference>
<reference evidence="2" key="1">
    <citation type="journal article" date="2017" name="Nat. Commun.">
        <title>The asparagus genome sheds light on the origin and evolution of a young Y chromosome.</title>
        <authorList>
            <person name="Harkess A."/>
            <person name="Zhou J."/>
            <person name="Xu C."/>
            <person name="Bowers J.E."/>
            <person name="Van der Hulst R."/>
            <person name="Ayyampalayam S."/>
            <person name="Mercati F."/>
            <person name="Riccardi P."/>
            <person name="McKain M.R."/>
            <person name="Kakrana A."/>
            <person name="Tang H."/>
            <person name="Ray J."/>
            <person name="Groenendijk J."/>
            <person name="Arikit S."/>
            <person name="Mathioni S.M."/>
            <person name="Nakano M."/>
            <person name="Shan H."/>
            <person name="Telgmann-Rauber A."/>
            <person name="Kanno A."/>
            <person name="Yue Z."/>
            <person name="Chen H."/>
            <person name="Li W."/>
            <person name="Chen Y."/>
            <person name="Xu X."/>
            <person name="Zhang Y."/>
            <person name="Luo S."/>
            <person name="Chen H."/>
            <person name="Gao J."/>
            <person name="Mao Z."/>
            <person name="Pires J.C."/>
            <person name="Luo M."/>
            <person name="Kudrna D."/>
            <person name="Wing R.A."/>
            <person name="Meyers B.C."/>
            <person name="Yi K."/>
            <person name="Kong H."/>
            <person name="Lavrijsen P."/>
            <person name="Sunseri F."/>
            <person name="Falavigna A."/>
            <person name="Ye Y."/>
            <person name="Leebens-Mack J.H."/>
            <person name="Chen G."/>
        </authorList>
    </citation>
    <scope>NUCLEOTIDE SEQUENCE [LARGE SCALE GENOMIC DNA]</scope>
    <source>
        <strain evidence="2">cv. DH0086</strain>
    </source>
</reference>
<dbReference type="Proteomes" id="UP000243459">
    <property type="component" value="Chromosome 3"/>
</dbReference>
<name>A0A5P1F6M6_ASPOF</name>
<gene>
    <name evidence="1" type="ORF">A4U43_C03F2120</name>
</gene>
<accession>A0A5P1F6M6</accession>
<protein>
    <submittedName>
        <fullName evidence="1">Uncharacterized protein</fullName>
    </submittedName>
</protein>
<keyword evidence="2" id="KW-1185">Reference proteome</keyword>
<organism evidence="1 2">
    <name type="scientific">Asparagus officinalis</name>
    <name type="common">Garden asparagus</name>
    <dbReference type="NCBI Taxonomy" id="4686"/>
    <lineage>
        <taxon>Eukaryota</taxon>
        <taxon>Viridiplantae</taxon>
        <taxon>Streptophyta</taxon>
        <taxon>Embryophyta</taxon>
        <taxon>Tracheophyta</taxon>
        <taxon>Spermatophyta</taxon>
        <taxon>Magnoliopsida</taxon>
        <taxon>Liliopsida</taxon>
        <taxon>Asparagales</taxon>
        <taxon>Asparagaceae</taxon>
        <taxon>Asparagoideae</taxon>
        <taxon>Asparagus</taxon>
    </lineage>
</organism>